<dbReference type="InterPro" id="IPR022250">
    <property type="entry name" value="T4bSS_IcmS"/>
</dbReference>
<dbReference type="VEuPathDB" id="TriTrypDB:TcIL3000_0_39940"/>
<sequence>MTLRCALLLNAIRRCGQRRMMSCGFPTLAPYGTTRGETASTLWGGGDRGCANASLLRVEDMFGECGSSGSDLCDDDSTASGYCLDDDSGDIVSAFNINNTGAVAAGTPGLGLEAVMSAAVEGAVERSSEGGSADGADDISEGAYDEGLYGEIKASSGEKLSSEEVVDDDADNGFIFNEAQDDDDEVALGFNGDGVDDEAGLLEGLPPAAYEATSPVLFFRAVSPDAVPRVATVFDNAAAEGVELETVGDAMPSPERI</sequence>
<organism evidence="1 2">
    <name type="scientific">Trypanosoma congolense (strain IL3000)</name>
    <dbReference type="NCBI Taxonomy" id="1068625"/>
    <lineage>
        <taxon>Eukaryota</taxon>
        <taxon>Discoba</taxon>
        <taxon>Euglenozoa</taxon>
        <taxon>Kinetoplastea</taxon>
        <taxon>Metakinetoplastina</taxon>
        <taxon>Trypanosomatida</taxon>
        <taxon>Trypanosomatidae</taxon>
        <taxon>Trypanosoma</taxon>
        <taxon>Nannomonas</taxon>
    </lineage>
</organism>
<comment type="caution">
    <text evidence="1">The sequence shown here is derived from an EMBL/GenBank/DDBJ whole genome shotgun (WGS) entry which is preliminary data.</text>
</comment>
<dbReference type="EMBL" id="CAEQ01001064">
    <property type="protein sequence ID" value="CCD13224.1"/>
    <property type="molecule type" value="Genomic_DNA"/>
</dbReference>
<gene>
    <name evidence="1" type="ORF">TCIL3000_0_39940</name>
</gene>
<proteinExistence type="predicted"/>
<evidence type="ECO:0000313" key="2">
    <source>
        <dbReference type="Proteomes" id="UP000000702"/>
    </source>
</evidence>
<name>F9W7Q2_TRYCI</name>
<dbReference type="AlphaFoldDB" id="F9W7Q2"/>
<reference evidence="1 2" key="2">
    <citation type="journal article" date="2012" name="Proc. Natl. Acad. Sci. U.S.A.">
        <title>Antigenic diversity is generated by distinct evolutionary mechanisms in African trypanosome species.</title>
        <authorList>
            <person name="Jackson A.P."/>
            <person name="Berry A."/>
            <person name="Aslett M."/>
            <person name="Allison H.C."/>
            <person name="Burton P."/>
            <person name="Vavrova-Anderson J."/>
            <person name="Brown R."/>
            <person name="Browne H."/>
            <person name="Corton N."/>
            <person name="Hauser H."/>
            <person name="Gamble J."/>
            <person name="Gilderthorp R."/>
            <person name="Marcello L."/>
            <person name="McQuillan J."/>
            <person name="Otto T.D."/>
            <person name="Quail M.A."/>
            <person name="Sanders M.J."/>
            <person name="van Tonder A."/>
            <person name="Ginger M.L."/>
            <person name="Field M.C."/>
            <person name="Barry J.D."/>
            <person name="Hertz-Fowler C."/>
            <person name="Berriman M."/>
        </authorList>
    </citation>
    <scope>NUCLEOTIDE SEQUENCE [LARGE SCALE GENOMIC DNA]</scope>
    <source>
        <strain evidence="1 2">IL3000</strain>
    </source>
</reference>
<dbReference type="Pfam" id="PF12608">
    <property type="entry name" value="T4bSS_IcmS"/>
    <property type="match status" value="1"/>
</dbReference>
<evidence type="ECO:0000313" key="1">
    <source>
        <dbReference type="EMBL" id="CCD13224.1"/>
    </source>
</evidence>
<protein>
    <submittedName>
        <fullName evidence="1">WGS project CAEQ00000000 data, annotated contig 1640</fullName>
    </submittedName>
</protein>
<dbReference type="Proteomes" id="UP000000702">
    <property type="component" value="Unassembled WGS sequence"/>
</dbReference>
<reference evidence="2" key="1">
    <citation type="submission" date="2011-07" db="EMBL/GenBank/DDBJ databases">
        <title>Divergent evolution of antigenic variation in African trypanosomes.</title>
        <authorList>
            <person name="Jackson A.P."/>
            <person name="Berry A."/>
            <person name="Allison H.C."/>
            <person name="Burton P."/>
            <person name="Anderson J."/>
            <person name="Aslett M."/>
            <person name="Brown R."/>
            <person name="Corton N."/>
            <person name="Harris D."/>
            <person name="Hauser H."/>
            <person name="Gamble J."/>
            <person name="Gilderthorp R."/>
            <person name="McQuillan J."/>
            <person name="Quail M.A."/>
            <person name="Sanders M."/>
            <person name="Van Tonder A."/>
            <person name="Ginger M.L."/>
            <person name="Donelson J.E."/>
            <person name="Field M.C."/>
            <person name="Barry J.D."/>
            <person name="Berriman M."/>
            <person name="Hertz-Fowler C."/>
        </authorList>
    </citation>
    <scope>NUCLEOTIDE SEQUENCE [LARGE SCALE GENOMIC DNA]</scope>
    <source>
        <strain evidence="2">IL3000</strain>
    </source>
</reference>
<accession>F9W7Q2</accession>
<keyword evidence="2" id="KW-1185">Reference proteome</keyword>